<comment type="similarity">
    <text evidence="2">Belongs to the GHMP kinase family. Mevalonate kinase subfamily.</text>
</comment>
<evidence type="ECO:0000256" key="13">
    <source>
        <dbReference type="SAM" id="MobiDB-lite"/>
    </source>
</evidence>
<evidence type="ECO:0000256" key="9">
    <source>
        <dbReference type="ARBA" id="ARBA00022955"/>
    </source>
</evidence>
<gene>
    <name evidence="15" type="primary">ERG8</name>
    <name evidence="15" type="ORF">MPSI1_003172</name>
</gene>
<keyword evidence="16" id="KW-1185">Reference proteome</keyword>
<evidence type="ECO:0000256" key="7">
    <source>
        <dbReference type="ARBA" id="ARBA00022777"/>
    </source>
</evidence>
<feature type="region of interest" description="Disordered" evidence="13">
    <location>
        <begin position="513"/>
        <end position="535"/>
    </location>
</feature>
<reference evidence="15" key="1">
    <citation type="submission" date="2023-02" db="EMBL/GenBank/DDBJ databases">
        <title>Mating type loci evolution in Malassezia.</title>
        <authorList>
            <person name="Coelho M.A."/>
        </authorList>
    </citation>
    <scope>NUCLEOTIDE SEQUENCE</scope>
    <source>
        <strain evidence="15">CBS 14136</strain>
    </source>
</reference>
<evidence type="ECO:0000256" key="11">
    <source>
        <dbReference type="ARBA" id="ARBA00023221"/>
    </source>
</evidence>
<protein>
    <recommendedName>
        <fullName evidence="3">phosphomevalonate kinase</fullName>
        <ecNumber evidence="3">2.7.4.2</ecNumber>
    </recommendedName>
</protein>
<evidence type="ECO:0000256" key="5">
    <source>
        <dbReference type="ARBA" id="ARBA00022679"/>
    </source>
</evidence>
<dbReference type="InterPro" id="IPR006204">
    <property type="entry name" value="GHMP_kinase_N_dom"/>
</dbReference>
<dbReference type="Gene3D" id="3.30.230.10">
    <property type="match status" value="1"/>
</dbReference>
<organism evidence="15 16">
    <name type="scientific">Malassezia psittaci</name>
    <dbReference type="NCBI Taxonomy" id="1821823"/>
    <lineage>
        <taxon>Eukaryota</taxon>
        <taxon>Fungi</taxon>
        <taxon>Dikarya</taxon>
        <taxon>Basidiomycota</taxon>
        <taxon>Ustilaginomycotina</taxon>
        <taxon>Malasseziomycetes</taxon>
        <taxon>Malasseziales</taxon>
        <taxon>Malasseziaceae</taxon>
        <taxon>Malassezia</taxon>
    </lineage>
</organism>
<evidence type="ECO:0000256" key="4">
    <source>
        <dbReference type="ARBA" id="ARBA00022516"/>
    </source>
</evidence>
<sequence>MSTTVSAPGKVLVAGGYLVLDPRYFGLVLATNARFYACVSQRKQSSIPTVSVRSAQFLDAAWVYEVHLPSTDDTWQCVQGMWIAAGDATSRNPFVALSLLYALQLGIEKLGPRQLRQKLGAGLEITIVGDNDYYSHRVEGRAPCIKELQALPPFASQHCFLADVHKTGLGSSAAMTTSLIGALLVHLGIVDYDRTEQHFPLESLAWIHNAAQLAHCAAQGKVGSGFDVSSSVWGSQLYRRFDASLIQPVMRDETGMRIVYGAQKPMQHEQAPEALLPILNPLNVLWKAVPPDTQGIPTAVEGMLSLNTSMHAETLAEIPRPAPLQLPPGVRLCLADVDAGSNTRTLVGQVRAFQQSKPEWAQQLFRVLGSANQSLVDGLLGLHVMHARDPAKYMNTVAKLSGIPSKQWDEYRKQDASLIVDMFLDVRNSIRSVRAGMRELGNRASAPVEPREMTDLLDKTINEAPGILGGGVPGESEADLNTRPSAMRKVDEIWRGYSELSVGPLLCEAETQTSRISSLQSTEPTSQESTDGTDPAVLQVMRGLLNTSTGLRCIDPHTIPGLDRFL</sequence>
<dbReference type="SUPFAM" id="SSF54211">
    <property type="entry name" value="Ribosomal protein S5 domain 2-like"/>
    <property type="match status" value="1"/>
</dbReference>
<proteinExistence type="inferred from homology"/>
<evidence type="ECO:0000256" key="6">
    <source>
        <dbReference type="ARBA" id="ARBA00022741"/>
    </source>
</evidence>
<dbReference type="AlphaFoldDB" id="A0AAF0JFK8"/>
<dbReference type="InterPro" id="IPR016005">
    <property type="entry name" value="Erg8"/>
</dbReference>
<accession>A0AAF0JFK8</accession>
<keyword evidence="10" id="KW-0443">Lipid metabolism</keyword>
<keyword evidence="6" id="KW-0547">Nucleotide-binding</keyword>
<dbReference type="InterPro" id="IPR035102">
    <property type="entry name" value="Phosphomevalonate_kinase"/>
</dbReference>
<dbReference type="GO" id="GO:0019287">
    <property type="term" value="P:isopentenyl diphosphate biosynthetic process, mevalonate pathway"/>
    <property type="evidence" value="ECO:0007669"/>
    <property type="project" value="TreeGrafter"/>
</dbReference>
<comment type="pathway">
    <text evidence="1">Isoprenoid biosynthesis; isopentenyl diphosphate biosynthesis via mevalonate pathway; isopentenyl diphosphate from (R)-mevalonate: step 2/3.</text>
</comment>
<keyword evidence="4" id="KW-0444">Lipid biosynthesis</keyword>
<name>A0AAF0JFK8_9BASI</name>
<dbReference type="GO" id="GO:0004631">
    <property type="term" value="F:phosphomevalonate kinase activity"/>
    <property type="evidence" value="ECO:0007669"/>
    <property type="project" value="UniProtKB-EC"/>
</dbReference>
<keyword evidence="9" id="KW-0752">Steroid biosynthesis</keyword>
<dbReference type="EMBL" id="CP118379">
    <property type="protein sequence ID" value="WFD44504.1"/>
    <property type="molecule type" value="Genomic_DNA"/>
</dbReference>
<feature type="compositionally biased region" description="Polar residues" evidence="13">
    <location>
        <begin position="513"/>
        <end position="532"/>
    </location>
</feature>
<evidence type="ECO:0000313" key="16">
    <source>
        <dbReference type="Proteomes" id="UP001214628"/>
    </source>
</evidence>
<evidence type="ECO:0000256" key="1">
    <source>
        <dbReference type="ARBA" id="ARBA00005017"/>
    </source>
</evidence>
<evidence type="ECO:0000259" key="14">
    <source>
        <dbReference type="Pfam" id="PF00288"/>
    </source>
</evidence>
<evidence type="ECO:0000256" key="8">
    <source>
        <dbReference type="ARBA" id="ARBA00022840"/>
    </source>
</evidence>
<feature type="domain" description="GHMP kinase N-terminal" evidence="14">
    <location>
        <begin position="166"/>
        <end position="234"/>
    </location>
</feature>
<comment type="catalytic activity">
    <reaction evidence="12">
        <text>(R)-5-phosphomevalonate + ATP = (R)-5-diphosphomevalonate + ADP</text>
        <dbReference type="Rhea" id="RHEA:16341"/>
        <dbReference type="ChEBI" id="CHEBI:30616"/>
        <dbReference type="ChEBI" id="CHEBI:57557"/>
        <dbReference type="ChEBI" id="CHEBI:58146"/>
        <dbReference type="ChEBI" id="CHEBI:456216"/>
        <dbReference type="EC" id="2.7.4.2"/>
    </reaction>
    <physiologicalReaction direction="left-to-right" evidence="12">
        <dbReference type="Rhea" id="RHEA:16342"/>
    </physiologicalReaction>
</comment>
<dbReference type="GO" id="GO:0005524">
    <property type="term" value="F:ATP binding"/>
    <property type="evidence" value="ECO:0007669"/>
    <property type="project" value="UniProtKB-KW"/>
</dbReference>
<evidence type="ECO:0000256" key="12">
    <source>
        <dbReference type="ARBA" id="ARBA00029326"/>
    </source>
</evidence>
<dbReference type="GO" id="GO:0010142">
    <property type="term" value="P:farnesyl diphosphate biosynthetic process, mevalonate pathway"/>
    <property type="evidence" value="ECO:0007669"/>
    <property type="project" value="TreeGrafter"/>
</dbReference>
<evidence type="ECO:0000256" key="10">
    <source>
        <dbReference type="ARBA" id="ARBA00023098"/>
    </source>
</evidence>
<keyword evidence="5 15" id="KW-0808">Transferase</keyword>
<evidence type="ECO:0000313" key="15">
    <source>
        <dbReference type="EMBL" id="WFD44504.1"/>
    </source>
</evidence>
<evidence type="ECO:0000256" key="3">
    <source>
        <dbReference type="ARBA" id="ARBA00012958"/>
    </source>
</evidence>
<dbReference type="InterPro" id="IPR014721">
    <property type="entry name" value="Ribsml_uS5_D2-typ_fold_subgr"/>
</dbReference>
<dbReference type="EC" id="2.7.4.2" evidence="3"/>
<keyword evidence="7 15" id="KW-0418">Kinase</keyword>
<dbReference type="InterPro" id="IPR020568">
    <property type="entry name" value="Ribosomal_Su5_D2-typ_SF"/>
</dbReference>
<dbReference type="Pfam" id="PF00288">
    <property type="entry name" value="GHMP_kinases_N"/>
    <property type="match status" value="1"/>
</dbReference>
<dbReference type="PANTHER" id="PTHR31814:SF2">
    <property type="entry name" value="PHOSPHOMEVALONATE KINASE"/>
    <property type="match status" value="1"/>
</dbReference>
<dbReference type="GO" id="GO:0006696">
    <property type="term" value="P:ergosterol biosynthetic process"/>
    <property type="evidence" value="ECO:0007669"/>
    <property type="project" value="TreeGrafter"/>
</dbReference>
<keyword evidence="8" id="KW-0067">ATP-binding</keyword>
<dbReference type="GO" id="GO:0005777">
    <property type="term" value="C:peroxisome"/>
    <property type="evidence" value="ECO:0007669"/>
    <property type="project" value="TreeGrafter"/>
</dbReference>
<dbReference type="Proteomes" id="UP001214628">
    <property type="component" value="Chromosome 5"/>
</dbReference>
<dbReference type="PIRSF" id="PIRSF017288">
    <property type="entry name" value="PMK_GHMP_euk"/>
    <property type="match status" value="1"/>
</dbReference>
<dbReference type="PANTHER" id="PTHR31814">
    <property type="match status" value="1"/>
</dbReference>
<keyword evidence="11" id="KW-0753">Steroid metabolism</keyword>
<evidence type="ECO:0000256" key="2">
    <source>
        <dbReference type="ARBA" id="ARBA00006495"/>
    </source>
</evidence>